<sequence>MIRVSSAKVFRKEESISKKHLSKNFSTFFFFGDLDVNFVLTVFDPSSYQVKLELFSTTWESFLVNSGSTCHYGDEYETEYSESIETHTATSIHNGHQKSTDTAYNKSVDIDFNRVRDGDYSIGSWADEHHHESFEIETVAYTPGTDKLQDSFTDEELLNMQKRDDTYQFKTEAAWERTCSSQSIDTRHPQSIDKFPQQSIDIKNTTSIDNHSIPKTTTANGADNLFMHQRSNREQKTTKEFYDTAGGIENSFKHRSRHTTHPSNNIDVPMVARRPEFGKRAYDLYGYMKFYWEEKDEYGVYRDDREFARDLDGHHSCSHQGYQKTSGKSFKR</sequence>
<organism evidence="1">
    <name type="scientific">Brassica cretica</name>
    <name type="common">Mustard</name>
    <dbReference type="NCBI Taxonomy" id="69181"/>
    <lineage>
        <taxon>Eukaryota</taxon>
        <taxon>Viridiplantae</taxon>
        <taxon>Streptophyta</taxon>
        <taxon>Embryophyta</taxon>
        <taxon>Tracheophyta</taxon>
        <taxon>Spermatophyta</taxon>
        <taxon>Magnoliopsida</taxon>
        <taxon>eudicotyledons</taxon>
        <taxon>Gunneridae</taxon>
        <taxon>Pentapetalae</taxon>
        <taxon>rosids</taxon>
        <taxon>malvids</taxon>
        <taxon>Brassicales</taxon>
        <taxon>Brassicaceae</taxon>
        <taxon>Brassiceae</taxon>
        <taxon>Brassica</taxon>
    </lineage>
</organism>
<name>A0A8S9KDQ0_BRACR</name>
<accession>A0A8S9KDQ0</accession>
<dbReference type="EMBL" id="QGKY02000164">
    <property type="protein sequence ID" value="KAF2592379.1"/>
    <property type="molecule type" value="Genomic_DNA"/>
</dbReference>
<evidence type="ECO:0000313" key="1">
    <source>
        <dbReference type="EMBL" id="KAF2592379.1"/>
    </source>
</evidence>
<comment type="caution">
    <text evidence="1">The sequence shown here is derived from an EMBL/GenBank/DDBJ whole genome shotgun (WGS) entry which is preliminary data.</text>
</comment>
<gene>
    <name evidence="1" type="ORF">F2Q70_00043574</name>
</gene>
<protein>
    <submittedName>
        <fullName evidence="1">Uncharacterized protein</fullName>
    </submittedName>
</protein>
<proteinExistence type="predicted"/>
<dbReference type="AlphaFoldDB" id="A0A8S9KDQ0"/>
<reference evidence="1" key="1">
    <citation type="submission" date="2019-12" db="EMBL/GenBank/DDBJ databases">
        <title>Genome sequencing and annotation of Brassica cretica.</title>
        <authorList>
            <person name="Studholme D.J."/>
            <person name="Sarris P.F."/>
        </authorList>
    </citation>
    <scope>NUCLEOTIDE SEQUENCE</scope>
    <source>
        <strain evidence="1">PFS-102/07</strain>
        <tissue evidence="1">Leaf</tissue>
    </source>
</reference>